<organism evidence="9 10">
    <name type="scientific">Maribellus luteus</name>
    <dbReference type="NCBI Taxonomy" id="2305463"/>
    <lineage>
        <taxon>Bacteria</taxon>
        <taxon>Pseudomonadati</taxon>
        <taxon>Bacteroidota</taxon>
        <taxon>Bacteroidia</taxon>
        <taxon>Marinilabiliales</taxon>
        <taxon>Prolixibacteraceae</taxon>
        <taxon>Maribellus</taxon>
    </lineage>
</organism>
<evidence type="ECO:0000256" key="2">
    <source>
        <dbReference type="ARBA" id="ARBA00022605"/>
    </source>
</evidence>
<dbReference type="Gene3D" id="3.40.605.10">
    <property type="entry name" value="Aldehyde Dehydrogenase, Chain A, domain 1"/>
    <property type="match status" value="1"/>
</dbReference>
<name>A0A399T572_9BACT</name>
<dbReference type="InterPro" id="IPR020593">
    <property type="entry name" value="G-glutamylP_reductase_CS"/>
</dbReference>
<dbReference type="InterPro" id="IPR016161">
    <property type="entry name" value="Ald_DH/histidinol_DH"/>
</dbReference>
<dbReference type="NCBIfam" id="NF001221">
    <property type="entry name" value="PRK00197.1"/>
    <property type="match status" value="1"/>
</dbReference>
<dbReference type="GO" id="GO:0050661">
    <property type="term" value="F:NADP binding"/>
    <property type="evidence" value="ECO:0007669"/>
    <property type="project" value="InterPro"/>
</dbReference>
<evidence type="ECO:0000256" key="3">
    <source>
        <dbReference type="ARBA" id="ARBA00022650"/>
    </source>
</evidence>
<keyword evidence="7" id="KW-0963">Cytoplasm</keyword>
<comment type="function">
    <text evidence="7">Catalyzes the NADPH-dependent reduction of L-glutamate 5-phosphate into L-glutamate 5-semialdehyde and phosphate. The product spontaneously undergoes cyclization to form 1-pyrroline-5-carboxylate.</text>
</comment>
<accession>A0A399T572</accession>
<dbReference type="GO" id="GO:0005737">
    <property type="term" value="C:cytoplasm"/>
    <property type="evidence" value="ECO:0007669"/>
    <property type="project" value="UniProtKB-SubCell"/>
</dbReference>
<dbReference type="PROSITE" id="PS01223">
    <property type="entry name" value="PROA"/>
    <property type="match status" value="1"/>
</dbReference>
<dbReference type="EMBL" id="QWGR01000002">
    <property type="protein sequence ID" value="RIJ50065.1"/>
    <property type="molecule type" value="Genomic_DNA"/>
</dbReference>
<dbReference type="InterPro" id="IPR015590">
    <property type="entry name" value="Aldehyde_DH_dom"/>
</dbReference>
<comment type="catalytic activity">
    <reaction evidence="6 7">
        <text>L-glutamate 5-semialdehyde + phosphate + NADP(+) = L-glutamyl 5-phosphate + NADPH + H(+)</text>
        <dbReference type="Rhea" id="RHEA:19541"/>
        <dbReference type="ChEBI" id="CHEBI:15378"/>
        <dbReference type="ChEBI" id="CHEBI:43474"/>
        <dbReference type="ChEBI" id="CHEBI:57783"/>
        <dbReference type="ChEBI" id="CHEBI:58066"/>
        <dbReference type="ChEBI" id="CHEBI:58274"/>
        <dbReference type="ChEBI" id="CHEBI:58349"/>
        <dbReference type="EC" id="1.2.1.41"/>
    </reaction>
</comment>
<keyword evidence="4 7" id="KW-0521">NADP</keyword>
<evidence type="ECO:0000259" key="8">
    <source>
        <dbReference type="Pfam" id="PF00171"/>
    </source>
</evidence>
<evidence type="ECO:0000256" key="5">
    <source>
        <dbReference type="ARBA" id="ARBA00023002"/>
    </source>
</evidence>
<dbReference type="Pfam" id="PF00171">
    <property type="entry name" value="Aldedh"/>
    <property type="match status" value="1"/>
</dbReference>
<dbReference type="InterPro" id="IPR000965">
    <property type="entry name" value="GPR_dom"/>
</dbReference>
<evidence type="ECO:0000256" key="6">
    <source>
        <dbReference type="ARBA" id="ARBA00049024"/>
    </source>
</evidence>
<comment type="caution">
    <text evidence="9">The sequence shown here is derived from an EMBL/GenBank/DDBJ whole genome shotgun (WGS) entry which is preliminary data.</text>
</comment>
<dbReference type="InterPro" id="IPR012134">
    <property type="entry name" value="Glu-5-SA_DH"/>
</dbReference>
<evidence type="ECO:0000256" key="7">
    <source>
        <dbReference type="HAMAP-Rule" id="MF_00412"/>
    </source>
</evidence>
<dbReference type="PANTHER" id="PTHR11063">
    <property type="entry name" value="GLUTAMATE SEMIALDEHYDE DEHYDROGENASE"/>
    <property type="match status" value="1"/>
</dbReference>
<dbReference type="InterPro" id="IPR016163">
    <property type="entry name" value="Ald_DH_C"/>
</dbReference>
<sequence>MKIEQQLKKVLEASRQLNLVENDRVKEVLLEVAAQARANTAYILEENQKDLSRMDPEDPKYDRLKLTKERIEGIASDMENVALLDSPVGITLKEMDRPNGLKIKKVTVPFGVIGIIYEARPNVTFDVFALCLKSGNACVLKGGSDAIDSNQAIVSIIQDVLKKFGLNENTVALLPAGREETNEMLRAHGYIDLIIPRGSQGLINFVRENATIPVIETGAGICHTYFDEFGDAAKGREIIFNAKTRRPSVCNALDCLVIHESRLNELPAFGAKLLEEKVVIYADERSYEVLKGKYPQDLLFQATPESYGTEFLSLKMSVKTVDSFDEAVSHISQYSSKHSEAIVSENAERIGTFRKLVDASAVYSNASTAYTDGAQFGLGAEIGISTQKLHARGPMALEELTSYKWIVEGSGQVRPT</sequence>
<dbReference type="UniPathway" id="UPA00098">
    <property type="reaction ID" value="UER00360"/>
</dbReference>
<dbReference type="PIRSF" id="PIRSF000151">
    <property type="entry name" value="GPR"/>
    <property type="match status" value="1"/>
</dbReference>
<dbReference type="Proteomes" id="UP000265926">
    <property type="component" value="Unassembled WGS sequence"/>
</dbReference>
<dbReference type="SUPFAM" id="SSF53720">
    <property type="entry name" value="ALDH-like"/>
    <property type="match status" value="1"/>
</dbReference>
<feature type="domain" description="Aldehyde dehydrogenase" evidence="8">
    <location>
        <begin position="39"/>
        <end position="265"/>
    </location>
</feature>
<dbReference type="HAMAP" id="MF_00412">
    <property type="entry name" value="ProA"/>
    <property type="match status" value="1"/>
</dbReference>
<gene>
    <name evidence="7" type="primary">proA</name>
    <name evidence="9" type="ORF">D1614_04790</name>
</gene>
<dbReference type="Gene3D" id="3.40.309.10">
    <property type="entry name" value="Aldehyde Dehydrogenase, Chain A, domain 2"/>
    <property type="match status" value="1"/>
</dbReference>
<proteinExistence type="inferred from homology"/>
<keyword evidence="10" id="KW-1185">Reference proteome</keyword>
<dbReference type="InterPro" id="IPR016162">
    <property type="entry name" value="Ald_DH_N"/>
</dbReference>
<dbReference type="CDD" id="cd07079">
    <property type="entry name" value="ALDH_F18-19_ProA-GPR"/>
    <property type="match status" value="1"/>
</dbReference>
<dbReference type="GO" id="GO:0004350">
    <property type="term" value="F:glutamate-5-semialdehyde dehydrogenase activity"/>
    <property type="evidence" value="ECO:0007669"/>
    <property type="project" value="UniProtKB-UniRule"/>
</dbReference>
<evidence type="ECO:0000313" key="9">
    <source>
        <dbReference type="EMBL" id="RIJ50065.1"/>
    </source>
</evidence>
<dbReference type="AlphaFoldDB" id="A0A399T572"/>
<dbReference type="RefSeq" id="WP_119436752.1">
    <property type="nucleotide sequence ID" value="NZ_QWGR01000002.1"/>
</dbReference>
<evidence type="ECO:0000256" key="4">
    <source>
        <dbReference type="ARBA" id="ARBA00022857"/>
    </source>
</evidence>
<keyword evidence="5 7" id="KW-0560">Oxidoreductase</keyword>
<reference evidence="9 10" key="1">
    <citation type="submission" date="2018-08" db="EMBL/GenBank/DDBJ databases">
        <title>Pallidiluteibacterium maritimus gen. nov., sp. nov., isolated from coastal sediment.</title>
        <authorList>
            <person name="Zhou L.Y."/>
        </authorList>
    </citation>
    <scope>NUCLEOTIDE SEQUENCE [LARGE SCALE GENOMIC DNA]</scope>
    <source>
        <strain evidence="9 10">XSD2</strain>
    </source>
</reference>
<protein>
    <recommendedName>
        <fullName evidence="7">Gamma-glutamyl phosphate reductase</fullName>
        <shortName evidence="7">GPR</shortName>
        <ecNumber evidence="7">1.2.1.41</ecNumber>
    </recommendedName>
    <alternativeName>
        <fullName evidence="7">Glutamate-5-semialdehyde dehydrogenase</fullName>
    </alternativeName>
    <alternativeName>
        <fullName evidence="7">Glutamyl-gamma-semialdehyde dehydrogenase</fullName>
        <shortName evidence="7">GSA dehydrogenase</shortName>
    </alternativeName>
</protein>
<dbReference type="EC" id="1.2.1.41" evidence="7"/>
<dbReference type="NCBIfam" id="TIGR00407">
    <property type="entry name" value="proA"/>
    <property type="match status" value="1"/>
</dbReference>
<dbReference type="GO" id="GO:0055129">
    <property type="term" value="P:L-proline biosynthetic process"/>
    <property type="evidence" value="ECO:0007669"/>
    <property type="project" value="UniProtKB-UniRule"/>
</dbReference>
<evidence type="ECO:0000256" key="1">
    <source>
        <dbReference type="ARBA" id="ARBA00004985"/>
    </source>
</evidence>
<evidence type="ECO:0000313" key="10">
    <source>
        <dbReference type="Proteomes" id="UP000265926"/>
    </source>
</evidence>
<comment type="subcellular location">
    <subcellularLocation>
        <location evidence="7">Cytoplasm</location>
    </subcellularLocation>
</comment>
<comment type="similarity">
    <text evidence="7">Belongs to the gamma-glutamyl phosphate reductase family.</text>
</comment>
<keyword evidence="3 7" id="KW-0641">Proline biosynthesis</keyword>
<dbReference type="PANTHER" id="PTHR11063:SF8">
    <property type="entry name" value="DELTA-1-PYRROLINE-5-CARBOXYLATE SYNTHASE"/>
    <property type="match status" value="1"/>
</dbReference>
<keyword evidence="2 7" id="KW-0028">Amino-acid biosynthesis</keyword>
<dbReference type="OrthoDB" id="9809970at2"/>
<comment type="pathway">
    <text evidence="1 7">Amino-acid biosynthesis; L-proline biosynthesis; L-glutamate 5-semialdehyde from L-glutamate: step 2/2.</text>
</comment>